<evidence type="ECO:0000313" key="2">
    <source>
        <dbReference type="Proteomes" id="UP000830768"/>
    </source>
</evidence>
<keyword evidence="2" id="KW-1185">Reference proteome</keyword>
<sequence>MKSMASRAKRIVRRLRPSREQNPDCRLIQLPLDILVTVTEFLSEVDRHVLAKTCRAFWTYIRRRYGPISSLSKNQYLSYLVNISRSNPDLWTCELCTKLHRARHWTCPRHGPKNRYLASSSVKLSLQHRHVQLALKVDRLGNLDNRKLLDQLTMSHRATLSTCSTIRGAIKCRYTAYPKIIQGRYMVLSVWTYEQWSEPISQQAIALLSIGHHQKLNFTMAFVERDFWSDERQNLETEGRSSKPGNALRFAFELARQRPRTAVNGSCANCPVDFSVNFSPERMTVQAWHDFGPEGTPLNPAWMVHVMHPLLSPNNTLTVDHVEGSARELYES</sequence>
<organism evidence="1 2">
    <name type="scientific">Fusarium solani subsp. cucurbitae</name>
    <name type="common">Neocosmosporum cucurbitae</name>
    <dbReference type="NCBI Taxonomy" id="2747967"/>
    <lineage>
        <taxon>Eukaryota</taxon>
        <taxon>Fungi</taxon>
        <taxon>Dikarya</taxon>
        <taxon>Ascomycota</taxon>
        <taxon>Pezizomycotina</taxon>
        <taxon>Sordariomycetes</taxon>
        <taxon>Hypocreomycetidae</taxon>
        <taxon>Hypocreales</taxon>
        <taxon>Nectriaceae</taxon>
        <taxon>Fusarium</taxon>
        <taxon>Fusarium solani species complex</taxon>
    </lineage>
</organism>
<accession>A0ACD3Z2I9</accession>
<evidence type="ECO:0000313" key="1">
    <source>
        <dbReference type="EMBL" id="UPK95420.1"/>
    </source>
</evidence>
<reference evidence="1" key="1">
    <citation type="submission" date="2021-11" db="EMBL/GenBank/DDBJ databases">
        <title>Fusarium solani-melongenae Genome sequencing and assembly.</title>
        <authorList>
            <person name="Xie S."/>
            <person name="Huang L."/>
            <person name="Zhang X."/>
        </authorList>
    </citation>
    <scope>NUCLEOTIDE SEQUENCE</scope>
    <source>
        <strain evidence="1">CRI 24-3</strain>
    </source>
</reference>
<dbReference type="EMBL" id="CP090034">
    <property type="protein sequence ID" value="UPK95420.1"/>
    <property type="molecule type" value="Genomic_DNA"/>
</dbReference>
<dbReference type="Proteomes" id="UP000830768">
    <property type="component" value="Chromosome 5"/>
</dbReference>
<protein>
    <submittedName>
        <fullName evidence="1">Uncharacterized protein</fullName>
    </submittedName>
</protein>
<proteinExistence type="predicted"/>
<gene>
    <name evidence="1" type="ORF">LCI18_006355</name>
</gene>
<name>A0ACD3Z2I9_FUSSC</name>